<dbReference type="InterPro" id="IPR000531">
    <property type="entry name" value="Beta-barrel_TonB"/>
</dbReference>
<evidence type="ECO:0000256" key="3">
    <source>
        <dbReference type="ARBA" id="ARBA00022452"/>
    </source>
</evidence>
<evidence type="ECO:0000256" key="5">
    <source>
        <dbReference type="ARBA" id="ARBA00022729"/>
    </source>
</evidence>
<dbReference type="eggNOG" id="COG4206">
    <property type="taxonomic scope" value="Bacteria"/>
</dbReference>
<dbReference type="PANTHER" id="PTHR30069:SF29">
    <property type="entry name" value="HEMOGLOBIN AND HEMOGLOBIN-HAPTOGLOBIN-BINDING PROTEIN 1-RELATED"/>
    <property type="match status" value="1"/>
</dbReference>
<keyword evidence="5" id="KW-0732">Signal</keyword>
<feature type="domain" description="TonB-dependent receptor plug" evidence="13">
    <location>
        <begin position="35"/>
        <end position="130"/>
    </location>
</feature>
<dbReference type="GO" id="GO:0009279">
    <property type="term" value="C:cell outer membrane"/>
    <property type="evidence" value="ECO:0007669"/>
    <property type="project" value="UniProtKB-SubCell"/>
</dbReference>
<evidence type="ECO:0000259" key="12">
    <source>
        <dbReference type="Pfam" id="PF00593"/>
    </source>
</evidence>
<dbReference type="InterPro" id="IPR037066">
    <property type="entry name" value="Plug_dom_sf"/>
</dbReference>
<evidence type="ECO:0000256" key="1">
    <source>
        <dbReference type="ARBA" id="ARBA00004571"/>
    </source>
</evidence>
<dbReference type="STRING" id="865938.Weevi_2077"/>
<keyword evidence="7 10" id="KW-0472">Membrane</keyword>
<dbReference type="HOGENOM" id="CLU_026226_0_0_10"/>
<dbReference type="PANTHER" id="PTHR30069">
    <property type="entry name" value="TONB-DEPENDENT OUTER MEMBRANE RECEPTOR"/>
    <property type="match status" value="1"/>
</dbReference>
<evidence type="ECO:0000256" key="10">
    <source>
        <dbReference type="PROSITE-ProRule" id="PRU01360"/>
    </source>
</evidence>
<dbReference type="Gene3D" id="2.40.170.20">
    <property type="entry name" value="TonB-dependent receptor, beta-barrel domain"/>
    <property type="match status" value="1"/>
</dbReference>
<dbReference type="InterPro" id="IPR039426">
    <property type="entry name" value="TonB-dep_rcpt-like"/>
</dbReference>
<evidence type="ECO:0000256" key="8">
    <source>
        <dbReference type="ARBA" id="ARBA00023170"/>
    </source>
</evidence>
<dbReference type="KEGG" id="wvi:Weevi_2077"/>
<dbReference type="GO" id="GO:0015344">
    <property type="term" value="F:siderophore uptake transmembrane transporter activity"/>
    <property type="evidence" value="ECO:0007669"/>
    <property type="project" value="TreeGrafter"/>
</dbReference>
<dbReference type="Pfam" id="PF00593">
    <property type="entry name" value="TonB_dep_Rec_b-barrel"/>
    <property type="match status" value="1"/>
</dbReference>
<evidence type="ECO:0000313" key="14">
    <source>
        <dbReference type="EMBL" id="ADX68751.1"/>
    </source>
</evidence>
<dbReference type="PROSITE" id="PS52016">
    <property type="entry name" value="TONB_DEPENDENT_REC_3"/>
    <property type="match status" value="1"/>
</dbReference>
<evidence type="ECO:0000256" key="2">
    <source>
        <dbReference type="ARBA" id="ARBA00022448"/>
    </source>
</evidence>
<proteinExistence type="inferred from homology"/>
<evidence type="ECO:0000256" key="9">
    <source>
        <dbReference type="ARBA" id="ARBA00023237"/>
    </source>
</evidence>
<dbReference type="SUPFAM" id="SSF56935">
    <property type="entry name" value="Porins"/>
    <property type="match status" value="1"/>
</dbReference>
<keyword evidence="8 14" id="KW-0675">Receptor</keyword>
<dbReference type="GO" id="GO:0044718">
    <property type="term" value="P:siderophore transmembrane transport"/>
    <property type="evidence" value="ECO:0007669"/>
    <property type="project" value="TreeGrafter"/>
</dbReference>
<evidence type="ECO:0000256" key="7">
    <source>
        <dbReference type="ARBA" id="ARBA00023136"/>
    </source>
</evidence>
<dbReference type="Proteomes" id="UP000008641">
    <property type="component" value="Chromosome"/>
</dbReference>
<dbReference type="EMBL" id="CP002455">
    <property type="protein sequence ID" value="ADX68751.1"/>
    <property type="molecule type" value="Genomic_DNA"/>
</dbReference>
<protein>
    <submittedName>
        <fullName evidence="14">TonB-dependent receptor</fullName>
    </submittedName>
</protein>
<keyword evidence="6 11" id="KW-0798">TonB box</keyword>
<sequence>MAFLPFFSWLFAQENDTVVQLKHVNIQAYPYKEVSPAQILKGEELQQLNSHNVADALRYFSGVQIKDYGGIGGLKTVNIRSMGSQHVGVFYDGIQLGNAQNGTVDLGRFSLDDMEMISLYNGQKSQIFQSAKDFGSAGSIYLNTKKPTFIANKKTNLKVGYKLGSIQLINPSIRIEHKISPTLSAALSSELIKSNGIYSFRYRRTDQQGNLLWSEKWKRRDASIEAKRLEATVFGKVENGLWDLKSYNYLSDREIPGAVVKGHDEILTGPTLTDRNHYIQGNFQKKWTGFETHFRGKFAYDYTHYVTRDTTRLMLDNTYVQREIYASTSNLYRINPQWDISFAYDFQYNTLSANLRDFSYPTRYSNLFALATAYQNKHLKAQASLLGTFVQESVKKNAAAPDKNIWTPALFLSYQPFLDKDFHLRAFYKKIFRMPTFNDLYYTEIGYTLLKPEYTTQYNLGLAYNLSTSSGWMKNLSTKLDVYYNEVKDKIVAMPGNNNFRWMMVNLGEVRIKGLDANVKTDFRFRAVDVSTLLTYTFQKAQDYTYETDLNGNSYPSALYKDQIPYTPKHSGSAVVSSAYQNWRLNYSFIYVGKRYNSLRNNIKINEVNPWFTHDISVQKDFKINNYQLRLMAEVQNLLNQQYEVVIYYPMPGTNVRFTIQLEL</sequence>
<evidence type="ECO:0000256" key="6">
    <source>
        <dbReference type="ARBA" id="ARBA00023077"/>
    </source>
</evidence>
<organism evidence="14 15">
    <name type="scientific">Weeksella virosa (strain ATCC 43766 / DSM 16922 / JCM 21250 / CCUG 30538 / CDC 9751 / IAM 14551 / NBRC 16016 / NCTC 11634 / CL345/78)</name>
    <dbReference type="NCBI Taxonomy" id="865938"/>
    <lineage>
        <taxon>Bacteria</taxon>
        <taxon>Pseudomonadati</taxon>
        <taxon>Bacteroidota</taxon>
        <taxon>Flavobacteriia</taxon>
        <taxon>Flavobacteriales</taxon>
        <taxon>Weeksellaceae</taxon>
        <taxon>Weeksella</taxon>
    </lineage>
</organism>
<reference evidence="14 15" key="1">
    <citation type="journal article" date="2011" name="Stand. Genomic Sci.">
        <title>Complete genome sequence of Weeksella virosa type strain (9751).</title>
        <authorList>
            <person name="Lang E."/>
            <person name="Teshima H."/>
            <person name="Lucas S."/>
            <person name="Lapidus A."/>
            <person name="Hammon N."/>
            <person name="Deshpande S."/>
            <person name="Nolan M."/>
            <person name="Cheng J.F."/>
            <person name="Pitluck S."/>
            <person name="Liolios K."/>
            <person name="Pagani I."/>
            <person name="Mikhailova N."/>
            <person name="Ivanova N."/>
            <person name="Mavromatis K."/>
            <person name="Pati A."/>
            <person name="Tapia R."/>
            <person name="Han C."/>
            <person name="Goodwin L."/>
            <person name="Chen A."/>
            <person name="Palaniappan K."/>
            <person name="Land M."/>
            <person name="Hauser L."/>
            <person name="Chang Y.J."/>
            <person name="Jeffries C.D."/>
            <person name="Brambilla E.M."/>
            <person name="Kopitz M."/>
            <person name="Rohde M."/>
            <person name="Goker M."/>
            <person name="Tindall B.J."/>
            <person name="Detter J.C."/>
            <person name="Woyke T."/>
            <person name="Bristow J."/>
            <person name="Eisen J.A."/>
            <person name="Markowitz V."/>
            <person name="Hugenholtz P."/>
            <person name="Klenk H.P."/>
            <person name="Kyrpides N.C."/>
        </authorList>
    </citation>
    <scope>NUCLEOTIDE SEQUENCE [LARGE SCALE GENOMIC DNA]</scope>
    <source>
        <strain evidence="15">ATCC 43766 / DSM 16922 / JCM 21250 / NBRC 16016 / NCTC 11634 / CL345/78</strain>
    </source>
</reference>
<dbReference type="AlphaFoldDB" id="F0P1V4"/>
<comment type="similarity">
    <text evidence="10 11">Belongs to the TonB-dependent receptor family.</text>
</comment>
<keyword evidence="2 10" id="KW-0813">Transport</keyword>
<dbReference type="InterPro" id="IPR036942">
    <property type="entry name" value="Beta-barrel_TonB_sf"/>
</dbReference>
<feature type="domain" description="TonB-dependent receptor-like beta-barrel" evidence="12">
    <location>
        <begin position="226"/>
        <end position="638"/>
    </location>
</feature>
<dbReference type="InterPro" id="IPR012910">
    <property type="entry name" value="Plug_dom"/>
</dbReference>
<evidence type="ECO:0000256" key="4">
    <source>
        <dbReference type="ARBA" id="ARBA00022692"/>
    </source>
</evidence>
<name>F0P1V4_WEEVC</name>
<keyword evidence="9 10" id="KW-0998">Cell outer membrane</keyword>
<evidence type="ECO:0000259" key="13">
    <source>
        <dbReference type="Pfam" id="PF07715"/>
    </source>
</evidence>
<gene>
    <name evidence="14" type="ordered locus">Weevi_2077</name>
</gene>
<dbReference type="Pfam" id="PF07715">
    <property type="entry name" value="Plug"/>
    <property type="match status" value="1"/>
</dbReference>
<comment type="subcellular location">
    <subcellularLocation>
        <location evidence="1 10">Cell outer membrane</location>
        <topology evidence="1 10">Multi-pass membrane protein</topology>
    </subcellularLocation>
</comment>
<evidence type="ECO:0000256" key="11">
    <source>
        <dbReference type="RuleBase" id="RU003357"/>
    </source>
</evidence>
<dbReference type="Gene3D" id="2.170.130.10">
    <property type="entry name" value="TonB-dependent receptor, plug domain"/>
    <property type="match status" value="1"/>
</dbReference>
<evidence type="ECO:0000313" key="15">
    <source>
        <dbReference type="Proteomes" id="UP000008641"/>
    </source>
</evidence>
<reference evidence="15" key="2">
    <citation type="journal article" date="2011" name="Stand. Genomic Sci.">
        <title>Complete genome sequence of Weeksella virosa type strain (9751T).</title>
        <authorList>
            <person name="Lang E."/>
            <person name="Teshima H."/>
            <person name="Lucas S."/>
            <person name="Lapidus A."/>
            <person name="Hammon N."/>
            <person name="Deshpande S."/>
            <person name="Nolan M."/>
            <person name="Cheng J."/>
            <person name="Pitluck S."/>
            <person name="Liolios K."/>
            <person name="Pagani I."/>
            <person name="Mikhailova N."/>
            <person name="Ivanova N."/>
            <person name="Mavromatis K."/>
            <person name="Pati A."/>
            <person name="Tapia R."/>
            <person name="Han C."/>
            <person name="Goodwin L."/>
            <person name="Chen A."/>
            <person name="Palaniappan K."/>
            <person name="Land M."/>
            <person name="Hauser L."/>
            <person name="Chang Y."/>
            <person name="Jeffries C."/>
            <person name="Brambilla E."/>
            <person name="Kopitz M."/>
            <person name="Rohde M."/>
            <person name="Goker M."/>
            <person name="Tindall B."/>
            <person name="Detter J."/>
            <person name="Woyke T."/>
            <person name="Bristow J."/>
            <person name="Eisen J."/>
            <person name="Markowitz V."/>
            <person name="Hugenholtz P."/>
            <person name="Klenk H."/>
            <person name="Kyrpides N."/>
        </authorList>
    </citation>
    <scope>NUCLEOTIDE SEQUENCE [LARGE SCALE GENOMIC DNA]</scope>
    <source>
        <strain evidence="15">ATCC 43766 / DSM 16922 / JCM 21250 / NBRC 16016 / NCTC 11634 / CL345/78</strain>
    </source>
</reference>
<accession>F0P1V4</accession>
<keyword evidence="4 10" id="KW-0812">Transmembrane</keyword>
<keyword evidence="3 10" id="KW-1134">Transmembrane beta strand</keyword>
<keyword evidence="15" id="KW-1185">Reference proteome</keyword>